<proteinExistence type="predicted"/>
<name>A0A1A0QQJ2_MYCPR</name>
<organism evidence="2 3">
    <name type="scientific">Mycolicibacterium peregrinum</name>
    <name type="common">Mycobacterium peregrinum</name>
    <dbReference type="NCBI Taxonomy" id="43304"/>
    <lineage>
        <taxon>Bacteria</taxon>
        <taxon>Bacillati</taxon>
        <taxon>Actinomycetota</taxon>
        <taxon>Actinomycetes</taxon>
        <taxon>Mycobacteriales</taxon>
        <taxon>Mycobacteriaceae</taxon>
        <taxon>Mycolicibacterium</taxon>
    </lineage>
</organism>
<evidence type="ECO:0000313" key="3">
    <source>
        <dbReference type="Proteomes" id="UP000093902"/>
    </source>
</evidence>
<dbReference type="InterPro" id="IPR056100">
    <property type="entry name" value="DUF7683"/>
</dbReference>
<sequence>MTMWQVEGYDRDTEELVCAHSLPHLATSDVRRILRVWDEEPMEPFLFDVNQAHIFDALAEFSDDAVAMDPARSYYLAFSEAQS</sequence>
<dbReference type="OrthoDB" id="9868330at2"/>
<dbReference type="EMBL" id="LZSO01000041">
    <property type="protein sequence ID" value="OBB24183.1"/>
    <property type="molecule type" value="Genomic_DNA"/>
</dbReference>
<dbReference type="Proteomes" id="UP000093902">
    <property type="component" value="Unassembled WGS sequence"/>
</dbReference>
<reference evidence="3" key="1">
    <citation type="submission" date="2016-06" db="EMBL/GenBank/DDBJ databases">
        <authorList>
            <person name="Sutton G."/>
            <person name="Brinkac L."/>
            <person name="Sanka R."/>
            <person name="Adams M."/>
            <person name="Lau E."/>
            <person name="Mehaffy C."/>
            <person name="Tameris M."/>
            <person name="Hatherill M."/>
            <person name="Hanekom W."/>
            <person name="Mahomed H."/>
            <person name="Mcshane H."/>
        </authorList>
    </citation>
    <scope>NUCLEOTIDE SEQUENCE [LARGE SCALE GENOMIC DNA]</scope>
    <source>
        <strain evidence="3">852002-51209_SCH5440388</strain>
    </source>
</reference>
<comment type="caution">
    <text evidence="2">The sequence shown here is derived from an EMBL/GenBank/DDBJ whole genome shotgun (WGS) entry which is preliminary data.</text>
</comment>
<gene>
    <name evidence="2" type="ORF">A5792_30745</name>
</gene>
<dbReference type="Pfam" id="PF24731">
    <property type="entry name" value="DUF7683"/>
    <property type="match status" value="1"/>
</dbReference>
<protein>
    <recommendedName>
        <fullName evidence="1">DUF7683 domain-containing protein</fullName>
    </recommendedName>
</protein>
<dbReference type="RefSeq" id="WP_064936319.1">
    <property type="nucleotide sequence ID" value="NZ_LZSO01000041.1"/>
</dbReference>
<evidence type="ECO:0000313" key="2">
    <source>
        <dbReference type="EMBL" id="OBB24183.1"/>
    </source>
</evidence>
<evidence type="ECO:0000259" key="1">
    <source>
        <dbReference type="Pfam" id="PF24731"/>
    </source>
</evidence>
<dbReference type="AlphaFoldDB" id="A0A1A0QQJ2"/>
<feature type="domain" description="DUF7683" evidence="1">
    <location>
        <begin position="3"/>
        <end position="54"/>
    </location>
</feature>
<accession>A0A1A0QQJ2</accession>